<dbReference type="EMBL" id="QWLB01000057">
    <property type="protein sequence ID" value="RIH91114.1"/>
    <property type="molecule type" value="Genomic_DNA"/>
</dbReference>
<dbReference type="NCBIfam" id="TIGR00963">
    <property type="entry name" value="secA"/>
    <property type="match status" value="1"/>
</dbReference>
<evidence type="ECO:0000256" key="10">
    <source>
        <dbReference type="ARBA" id="ARBA00023010"/>
    </source>
</evidence>
<dbReference type="GO" id="GO:0006605">
    <property type="term" value="P:protein targeting"/>
    <property type="evidence" value="ECO:0007669"/>
    <property type="project" value="UniProtKB-UniRule"/>
</dbReference>
<evidence type="ECO:0000256" key="12">
    <source>
        <dbReference type="HAMAP-Rule" id="MF_01382"/>
    </source>
</evidence>
<dbReference type="SMART" id="SM00957">
    <property type="entry name" value="SecA_DEAD"/>
    <property type="match status" value="1"/>
</dbReference>
<dbReference type="OrthoDB" id="9805579at2"/>
<dbReference type="InterPro" id="IPR011115">
    <property type="entry name" value="SecA_DEAD"/>
</dbReference>
<feature type="region of interest" description="Disordered" evidence="14">
    <location>
        <begin position="959"/>
        <end position="1017"/>
    </location>
</feature>
<evidence type="ECO:0000256" key="5">
    <source>
        <dbReference type="ARBA" id="ARBA00022490"/>
    </source>
</evidence>
<reference evidence="17 18" key="1">
    <citation type="submission" date="2018-08" db="EMBL/GenBank/DDBJ databases">
        <title>Meiothermus granaticius genome AF-68 sequencing project.</title>
        <authorList>
            <person name="Da Costa M.S."/>
            <person name="Albuquerque L."/>
            <person name="Raposo P."/>
            <person name="Froufe H.J.C."/>
            <person name="Barroso C.S."/>
            <person name="Egas C."/>
        </authorList>
    </citation>
    <scope>NUCLEOTIDE SEQUENCE [LARGE SCALE GENOMIC DNA]</scope>
    <source>
        <strain evidence="17 18">AF-68</strain>
    </source>
</reference>
<dbReference type="Pfam" id="PF21090">
    <property type="entry name" value="P-loop_SecA"/>
    <property type="match status" value="1"/>
</dbReference>
<dbReference type="Pfam" id="PF01043">
    <property type="entry name" value="SecA_PP_bind"/>
    <property type="match status" value="1"/>
</dbReference>
<dbReference type="Pfam" id="PF07516">
    <property type="entry name" value="SecA_SW"/>
    <property type="match status" value="1"/>
</dbReference>
<dbReference type="AlphaFoldDB" id="A0A399F345"/>
<comment type="similarity">
    <text evidence="2 12 13">Belongs to the SecA family.</text>
</comment>
<evidence type="ECO:0000256" key="4">
    <source>
        <dbReference type="ARBA" id="ARBA00022475"/>
    </source>
</evidence>
<dbReference type="PROSITE" id="PS51192">
    <property type="entry name" value="HELICASE_ATP_BIND_1"/>
    <property type="match status" value="1"/>
</dbReference>
<comment type="catalytic activity">
    <reaction evidence="12">
        <text>ATP + H2O + cellular proteinSide 1 = ADP + phosphate + cellular proteinSide 2.</text>
        <dbReference type="EC" id="7.4.2.8"/>
    </reaction>
</comment>
<dbReference type="GO" id="GO:0065002">
    <property type="term" value="P:intracellular protein transmembrane transport"/>
    <property type="evidence" value="ECO:0007669"/>
    <property type="project" value="UniProtKB-UniRule"/>
</dbReference>
<evidence type="ECO:0000256" key="2">
    <source>
        <dbReference type="ARBA" id="ARBA00007650"/>
    </source>
</evidence>
<dbReference type="InterPro" id="IPR036266">
    <property type="entry name" value="SecA_Wing/Scaffold_sf"/>
</dbReference>
<dbReference type="SUPFAM" id="SSF81767">
    <property type="entry name" value="Pre-protein crosslinking domain of SecA"/>
    <property type="match status" value="1"/>
</dbReference>
<dbReference type="PROSITE" id="PS51196">
    <property type="entry name" value="SECA_MOTOR_DEAD"/>
    <property type="match status" value="1"/>
</dbReference>
<evidence type="ECO:0000256" key="13">
    <source>
        <dbReference type="RuleBase" id="RU003874"/>
    </source>
</evidence>
<dbReference type="PRINTS" id="PR00906">
    <property type="entry name" value="SECA"/>
</dbReference>
<dbReference type="InterPro" id="IPR014018">
    <property type="entry name" value="SecA_motor_DEAD"/>
</dbReference>
<evidence type="ECO:0000259" key="16">
    <source>
        <dbReference type="PROSITE" id="PS51196"/>
    </source>
</evidence>
<dbReference type="GO" id="GO:0017038">
    <property type="term" value="P:protein import"/>
    <property type="evidence" value="ECO:0007669"/>
    <property type="project" value="InterPro"/>
</dbReference>
<evidence type="ECO:0000256" key="9">
    <source>
        <dbReference type="ARBA" id="ARBA00022967"/>
    </source>
</evidence>
<dbReference type="GO" id="GO:0005829">
    <property type="term" value="C:cytosol"/>
    <property type="evidence" value="ECO:0007669"/>
    <property type="project" value="TreeGrafter"/>
</dbReference>
<evidence type="ECO:0000256" key="14">
    <source>
        <dbReference type="SAM" id="MobiDB-lite"/>
    </source>
</evidence>
<keyword evidence="10 12" id="KW-0811">Translocation</keyword>
<dbReference type="InterPro" id="IPR000185">
    <property type="entry name" value="SecA"/>
</dbReference>
<dbReference type="GO" id="GO:0008564">
    <property type="term" value="F:protein-exporting ATPase activity"/>
    <property type="evidence" value="ECO:0007669"/>
    <property type="project" value="UniProtKB-EC"/>
</dbReference>
<feature type="compositionally biased region" description="Polar residues" evidence="14">
    <location>
        <begin position="977"/>
        <end position="997"/>
    </location>
</feature>
<feature type="binding site" evidence="12">
    <location>
        <begin position="102"/>
        <end position="106"/>
    </location>
    <ligand>
        <name>ATP</name>
        <dbReference type="ChEBI" id="CHEBI:30616"/>
    </ligand>
</feature>
<dbReference type="PANTHER" id="PTHR30612">
    <property type="entry name" value="SECA INNER MEMBRANE COMPONENT OF SEC PROTEIN SECRETION SYSTEM"/>
    <property type="match status" value="1"/>
</dbReference>
<feature type="binding site" evidence="12">
    <location>
        <position position="591"/>
    </location>
    <ligand>
        <name>ATP</name>
        <dbReference type="ChEBI" id="CHEBI:30616"/>
    </ligand>
</feature>
<evidence type="ECO:0000256" key="11">
    <source>
        <dbReference type="ARBA" id="ARBA00023136"/>
    </source>
</evidence>
<organism evidence="17 18">
    <name type="scientific">Meiothermus granaticius NBRC 107808</name>
    <dbReference type="NCBI Taxonomy" id="1227551"/>
    <lineage>
        <taxon>Bacteria</taxon>
        <taxon>Thermotogati</taxon>
        <taxon>Deinococcota</taxon>
        <taxon>Deinococci</taxon>
        <taxon>Thermales</taxon>
        <taxon>Thermaceae</taxon>
        <taxon>Meiothermus</taxon>
    </lineage>
</organism>
<evidence type="ECO:0000256" key="6">
    <source>
        <dbReference type="ARBA" id="ARBA00022741"/>
    </source>
</evidence>
<dbReference type="SMART" id="SM00958">
    <property type="entry name" value="SecA_PP_bind"/>
    <property type="match status" value="1"/>
</dbReference>
<keyword evidence="8 12" id="KW-0653">Protein transport</keyword>
<dbReference type="Gene3D" id="3.90.1440.10">
    <property type="entry name" value="SecA, preprotein cross-linking domain"/>
    <property type="match status" value="1"/>
</dbReference>
<feature type="domain" description="Helicase ATP-binding" evidence="15">
    <location>
        <begin position="86"/>
        <end position="247"/>
    </location>
</feature>
<keyword evidence="7 12" id="KW-0067">ATP-binding</keyword>
<feature type="domain" description="SecA family profile" evidence="16">
    <location>
        <begin position="2"/>
        <end position="735"/>
    </location>
</feature>
<keyword evidence="9 12" id="KW-1278">Translocase</keyword>
<comment type="subcellular location">
    <subcellularLocation>
        <location evidence="12">Cell membrane</location>
        <topology evidence="12">Peripheral membrane protein</topology>
        <orientation evidence="12">Cytoplasmic side</orientation>
    </subcellularLocation>
    <subcellularLocation>
        <location evidence="12">Cytoplasm</location>
    </subcellularLocation>
    <subcellularLocation>
        <location evidence="1">Membrane</location>
        <topology evidence="1">Peripheral membrane protein</topology>
    </subcellularLocation>
    <text evidence="12">Distribution is 50-50.</text>
</comment>
<keyword evidence="3 12" id="KW-0813">Transport</keyword>
<dbReference type="PROSITE" id="PS01312">
    <property type="entry name" value="SECA"/>
    <property type="match status" value="1"/>
</dbReference>
<dbReference type="Pfam" id="PF07517">
    <property type="entry name" value="SecA_DEAD"/>
    <property type="match status" value="1"/>
</dbReference>
<dbReference type="CDD" id="cd18803">
    <property type="entry name" value="SF2_C_secA"/>
    <property type="match status" value="1"/>
</dbReference>
<dbReference type="GO" id="GO:0031522">
    <property type="term" value="C:cell envelope Sec protein transport complex"/>
    <property type="evidence" value="ECO:0007669"/>
    <property type="project" value="TreeGrafter"/>
</dbReference>
<dbReference type="HAMAP" id="MF_01382">
    <property type="entry name" value="SecA"/>
    <property type="match status" value="1"/>
</dbReference>
<dbReference type="InterPro" id="IPR011130">
    <property type="entry name" value="SecA_preprotein_X-link_dom"/>
</dbReference>
<dbReference type="GO" id="GO:0043952">
    <property type="term" value="P:protein transport by the Sec complex"/>
    <property type="evidence" value="ECO:0007669"/>
    <property type="project" value="TreeGrafter"/>
</dbReference>
<dbReference type="GO" id="GO:0005886">
    <property type="term" value="C:plasma membrane"/>
    <property type="evidence" value="ECO:0007669"/>
    <property type="project" value="UniProtKB-SubCell"/>
</dbReference>
<dbReference type="Gene3D" id="1.10.3060.10">
    <property type="entry name" value="Helical scaffold and wing domains of SecA"/>
    <property type="match status" value="1"/>
</dbReference>
<sequence length="1017" mass="114791">MLPWINRLLDNNERKVARYWKEVVEPTNALEDEVSKISDLAAAYAALREEHRGGKSLEELLPRAFALTREAAKRFLGMRHFDVQLIGGAVLHEGKIAEMKTGEGKTLVATLAVALNALSGKGVHLVTVNDYLAKRDSEWMGPIYKGLGLSVGVVQNHTSPDQRRQAYLCDVTYVTNSELGFDYLRDNMATAPEGLVLRHDTPLHYAIVDEVDSILIDEARTPLIISGPAEKATDMYYRMAELAKKLEKGEKAPPGSKEDPTGDYTIEEKQKAVHLTLQGIAKAEKMLGIEGLFNTENMELAHMLTQAIRAKELYFKDREYIVQEGTDEDGRRVQQVIIVDEFTGRLQPGRRFGEGLHQAIEAKEGVKIERENQTLATVTYQNFFRLFEKVSGMTGTAKTEEKEFQDIYGMDVIIVPTNRKVIRADAADVVYRTERGKFFAVVEEIAEKFEKGQPVLVGTVSVEKSERLSAMLKEARHFLPRVESRVQTLLKAAEKQSGEGWDKLRKALERPGSLREQELEPFESLIPAKGNLRTAWEWLRKTVHTAELIRKGIPHQVLNAKYHEKESEIVAQAGRSKTVTISTNMAGRGTDIKLGGNAEYLAAALLEKEGFNRYEWRVELFIKKAVGGASEEVQQMAAELGVRPEILEEIRRLRDTCAADEVRVKELGGLHIIGTERHESRRIDNQLRGRSGRQGDPGSSRFYVSFDDDLMRLFASERIIGMLDRMGFDDSEPIENGMVTNSIERAQKRVEDRNFGIRKQLLQLDEVMAKQREVVYAQRRRVLLGSDGEVREGALGMVEDAVDAVASNFLNPQQHPEDWDIEGLRSSLVDYVPQLASFDFESLRQLKADEGIEKLVEAARAAYEAREAELEAMGPGLARGVERFVTLQVVDNAWKEHLHSMDVLKQGIFLRGYGQRDPFQEYKLEGTRFFNEMIGNIKSEVAKYLFRLKIELNPQPVQALEPEPMPADPGLQPLPANASTTFDPFTVRSSRPSSTAGRLSRQERRKLEREEKKKNKS</sequence>
<dbReference type="Gene3D" id="3.40.50.300">
    <property type="entry name" value="P-loop containing nucleotide triphosphate hydrolases"/>
    <property type="match status" value="2"/>
</dbReference>
<dbReference type="InterPro" id="IPR014001">
    <property type="entry name" value="Helicase_ATP-bd"/>
</dbReference>
<feature type="region of interest" description="Disordered" evidence="14">
    <location>
        <begin position="681"/>
        <end position="700"/>
    </location>
</feature>
<protein>
    <recommendedName>
        <fullName evidence="12 13">Protein translocase subunit SecA</fullName>
        <ecNumber evidence="12">7.4.2.8</ecNumber>
    </recommendedName>
</protein>
<evidence type="ECO:0000259" key="15">
    <source>
        <dbReference type="PROSITE" id="PS51192"/>
    </source>
</evidence>
<dbReference type="FunFam" id="1.10.3060.10:FF:000003">
    <property type="entry name" value="Protein translocase subunit SecA"/>
    <property type="match status" value="1"/>
</dbReference>
<dbReference type="CDD" id="cd17928">
    <property type="entry name" value="DEXDc_SecA"/>
    <property type="match status" value="1"/>
</dbReference>
<evidence type="ECO:0000256" key="3">
    <source>
        <dbReference type="ARBA" id="ARBA00022448"/>
    </source>
</evidence>
<dbReference type="EC" id="7.4.2.8" evidence="12"/>
<evidence type="ECO:0000256" key="7">
    <source>
        <dbReference type="ARBA" id="ARBA00022840"/>
    </source>
</evidence>
<accession>A0A399F345</accession>
<keyword evidence="11 12" id="KW-0472">Membrane</keyword>
<comment type="caution">
    <text evidence="17">The sequence shown here is derived from an EMBL/GenBank/DDBJ whole genome shotgun (WGS) entry which is preliminary data.</text>
</comment>
<evidence type="ECO:0000256" key="8">
    <source>
        <dbReference type="ARBA" id="ARBA00022927"/>
    </source>
</evidence>
<dbReference type="RefSeq" id="WP_119358421.1">
    <property type="nucleotide sequence ID" value="NZ_BJXM01000001.1"/>
</dbReference>
<dbReference type="SUPFAM" id="SSF81886">
    <property type="entry name" value="Helical scaffold and wing domains of SecA"/>
    <property type="match status" value="1"/>
</dbReference>
<keyword evidence="18" id="KW-1185">Reference proteome</keyword>
<dbReference type="FunFam" id="3.90.1440.10:FF:000002">
    <property type="entry name" value="Protein translocase subunit SecA"/>
    <property type="match status" value="1"/>
</dbReference>
<evidence type="ECO:0000313" key="18">
    <source>
        <dbReference type="Proteomes" id="UP000266178"/>
    </source>
</evidence>
<evidence type="ECO:0000256" key="1">
    <source>
        <dbReference type="ARBA" id="ARBA00004170"/>
    </source>
</evidence>
<evidence type="ECO:0000313" key="17">
    <source>
        <dbReference type="EMBL" id="RIH91114.1"/>
    </source>
</evidence>
<dbReference type="GO" id="GO:0005524">
    <property type="term" value="F:ATP binding"/>
    <property type="evidence" value="ECO:0007669"/>
    <property type="project" value="UniProtKB-UniRule"/>
</dbReference>
<dbReference type="PANTHER" id="PTHR30612:SF0">
    <property type="entry name" value="CHLOROPLAST PROTEIN-TRANSPORTING ATPASE"/>
    <property type="match status" value="1"/>
</dbReference>
<feature type="compositionally biased region" description="Basic and acidic residues" evidence="14">
    <location>
        <begin position="1000"/>
        <end position="1017"/>
    </location>
</feature>
<dbReference type="InterPro" id="IPR011116">
    <property type="entry name" value="SecA_Wing/Scaffold"/>
</dbReference>
<feature type="binding site" evidence="12">
    <location>
        <position position="84"/>
    </location>
    <ligand>
        <name>ATP</name>
        <dbReference type="ChEBI" id="CHEBI:30616"/>
    </ligand>
</feature>
<comment type="subunit">
    <text evidence="12">Monomer and homodimer. Part of the essential Sec protein translocation apparatus which comprises SecA, SecYEG and auxiliary proteins SecDF. Other proteins may also be involved.</text>
</comment>
<gene>
    <name evidence="12 17" type="primary">secA</name>
    <name evidence="17" type="ORF">Mgrana_02988</name>
</gene>
<keyword evidence="5 12" id="KW-0963">Cytoplasm</keyword>
<dbReference type="InterPro" id="IPR020937">
    <property type="entry name" value="SecA_CS"/>
</dbReference>
<proteinExistence type="inferred from homology"/>
<dbReference type="InterPro" id="IPR044722">
    <property type="entry name" value="SecA_SF2_C"/>
</dbReference>
<dbReference type="SUPFAM" id="SSF52540">
    <property type="entry name" value="P-loop containing nucleoside triphosphate hydrolases"/>
    <property type="match status" value="2"/>
</dbReference>
<dbReference type="Proteomes" id="UP000266178">
    <property type="component" value="Unassembled WGS sequence"/>
</dbReference>
<dbReference type="InterPro" id="IPR027417">
    <property type="entry name" value="P-loop_NTPase"/>
</dbReference>
<keyword evidence="4 12" id="KW-1003">Cell membrane</keyword>
<comment type="function">
    <text evidence="12">Part of the Sec protein translocase complex. Interacts with the SecYEG preprotein conducting channel. Has a central role in coupling the hydrolysis of ATP to the transfer of proteins into and across the cell membrane, serving as an ATP-driven molecular motor driving the stepwise translocation of polypeptide chains across the membrane.</text>
</comment>
<dbReference type="InterPro" id="IPR036670">
    <property type="entry name" value="SecA_X-link_sf"/>
</dbReference>
<keyword evidence="6 12" id="KW-0547">Nucleotide-binding</keyword>
<name>A0A399F345_9DEIN</name>